<evidence type="ECO:0000313" key="2">
    <source>
        <dbReference type="EMBL" id="MFD1609938.1"/>
    </source>
</evidence>
<comment type="caution">
    <text evidence="2">The sequence shown here is derived from an EMBL/GenBank/DDBJ whole genome shotgun (WGS) entry which is preliminary data.</text>
</comment>
<dbReference type="EMBL" id="JBHUDE010000165">
    <property type="protein sequence ID" value="MFD1609938.1"/>
    <property type="molecule type" value="Genomic_DNA"/>
</dbReference>
<feature type="transmembrane region" description="Helical" evidence="1">
    <location>
        <begin position="255"/>
        <end position="281"/>
    </location>
</feature>
<feature type="transmembrane region" description="Helical" evidence="1">
    <location>
        <begin position="20"/>
        <end position="37"/>
    </location>
</feature>
<feature type="transmembrane region" description="Helical" evidence="1">
    <location>
        <begin position="293"/>
        <end position="310"/>
    </location>
</feature>
<feature type="transmembrane region" description="Helical" evidence="1">
    <location>
        <begin position="347"/>
        <end position="368"/>
    </location>
</feature>
<organism evidence="2 3">
    <name type="scientific">Oceanobacillus luteolus</name>
    <dbReference type="NCBI Taxonomy" id="1274358"/>
    <lineage>
        <taxon>Bacteria</taxon>
        <taxon>Bacillati</taxon>
        <taxon>Bacillota</taxon>
        <taxon>Bacilli</taxon>
        <taxon>Bacillales</taxon>
        <taxon>Bacillaceae</taxon>
        <taxon>Oceanobacillus</taxon>
    </lineage>
</organism>
<name>A0ABW4HW84_9BACI</name>
<evidence type="ECO:0008006" key="4">
    <source>
        <dbReference type="Google" id="ProtNLM"/>
    </source>
</evidence>
<dbReference type="Proteomes" id="UP001597221">
    <property type="component" value="Unassembled WGS sequence"/>
</dbReference>
<feature type="transmembrane region" description="Helical" evidence="1">
    <location>
        <begin position="163"/>
        <end position="183"/>
    </location>
</feature>
<gene>
    <name evidence="2" type="ORF">ACFSBH_20155</name>
</gene>
<proteinExistence type="predicted"/>
<reference evidence="3" key="1">
    <citation type="journal article" date="2019" name="Int. J. Syst. Evol. Microbiol.">
        <title>The Global Catalogue of Microorganisms (GCM) 10K type strain sequencing project: providing services to taxonomists for standard genome sequencing and annotation.</title>
        <authorList>
            <consortium name="The Broad Institute Genomics Platform"/>
            <consortium name="The Broad Institute Genome Sequencing Center for Infectious Disease"/>
            <person name="Wu L."/>
            <person name="Ma J."/>
        </authorList>
    </citation>
    <scope>NUCLEOTIDE SEQUENCE [LARGE SCALE GENOMIC DNA]</scope>
    <source>
        <strain evidence="3">CGMCC 1.12376</strain>
    </source>
</reference>
<keyword evidence="3" id="KW-1185">Reference proteome</keyword>
<keyword evidence="1" id="KW-0812">Transmembrane</keyword>
<keyword evidence="1" id="KW-0472">Membrane</keyword>
<sequence>MFWKFTRFEWKMVYINRKSWLLAIFLLLFFLLYFIYYSQEEQMSLQDQKRNEYQTSYAVFYHLDSGRHAIPEVAEVYERHTEIQSLLGMQVWNIGGGSDPEQYVEDGLEINQLRLEVHDLGNSGISDHLIVPREDILKEDALLHYIRDNDLPIESDSFMTNHYITNGLAMMSGLLFLIILLISGNEILVYERKHHSVLKGVPITFIKKITSKVFVHSLFIFTFLILGIAIGYSYLSRNVEGGGFQFPVLMYQNDTYVAISTIQYLAYLFIGFGVVTILILLLSVLMNMMFRHAFANVLIGLGIFILPDIVRAAGFEARFLHPIKYIDINKVLSGELAAELNNPAIDFWNAMITLGIVSLVLIVIIYAWNKYTYLQVPKNNPLTKAF</sequence>
<accession>A0ABW4HW84</accession>
<protein>
    <recommendedName>
        <fullName evidence="4">ABC transporter permease</fullName>
    </recommendedName>
</protein>
<evidence type="ECO:0000256" key="1">
    <source>
        <dbReference type="SAM" id="Phobius"/>
    </source>
</evidence>
<evidence type="ECO:0000313" key="3">
    <source>
        <dbReference type="Proteomes" id="UP001597221"/>
    </source>
</evidence>
<keyword evidence="1" id="KW-1133">Transmembrane helix</keyword>
<feature type="transmembrane region" description="Helical" evidence="1">
    <location>
        <begin position="213"/>
        <end position="235"/>
    </location>
</feature>